<dbReference type="CDD" id="cd03395">
    <property type="entry name" value="PAP2_like_4"/>
    <property type="match status" value="1"/>
</dbReference>
<dbReference type="PANTHER" id="PTHR14969">
    <property type="entry name" value="SPHINGOSINE-1-PHOSPHATE PHOSPHOHYDROLASE"/>
    <property type="match status" value="1"/>
</dbReference>
<name>A0A9J6ZML1_9BACT</name>
<dbReference type="InterPro" id="IPR036938">
    <property type="entry name" value="PAP2/HPO_sf"/>
</dbReference>
<keyword evidence="1" id="KW-0472">Membrane</keyword>
<reference evidence="3" key="2">
    <citation type="submission" date="2022-06" db="EMBL/GenBank/DDBJ databases">
        <title>Xiashengella guii gen. nov. sp. nov., a bacterium isolated form anaerobic digestion tank.</title>
        <authorList>
            <person name="Huang H."/>
        </authorList>
    </citation>
    <scope>NUCLEOTIDE SEQUENCE</scope>
    <source>
        <strain evidence="3">Ai-910</strain>
    </source>
</reference>
<dbReference type="PANTHER" id="PTHR14969:SF13">
    <property type="entry name" value="AT30094P"/>
    <property type="match status" value="1"/>
</dbReference>
<dbReference type="SUPFAM" id="SSF48317">
    <property type="entry name" value="Acid phosphatase/Vanadium-dependent haloperoxidase"/>
    <property type="match status" value="1"/>
</dbReference>
<keyword evidence="1" id="KW-0812">Transmembrane</keyword>
<proteinExistence type="predicted"/>
<evidence type="ECO:0000256" key="1">
    <source>
        <dbReference type="SAM" id="Phobius"/>
    </source>
</evidence>
<dbReference type="Pfam" id="PF01569">
    <property type="entry name" value="PAP2"/>
    <property type="match status" value="1"/>
</dbReference>
<dbReference type="RefSeq" id="WP_250722150.1">
    <property type="nucleotide sequence ID" value="NZ_CP098400.1"/>
</dbReference>
<keyword evidence="4" id="KW-1185">Reference proteome</keyword>
<gene>
    <name evidence="3" type="ORF">M9189_07805</name>
</gene>
<feature type="transmembrane region" description="Helical" evidence="1">
    <location>
        <begin position="28"/>
        <end position="49"/>
    </location>
</feature>
<feature type="domain" description="Phosphatidic acid phosphatase type 2/haloperoxidase" evidence="2">
    <location>
        <begin position="59"/>
        <end position="175"/>
    </location>
</feature>
<feature type="transmembrane region" description="Helical" evidence="1">
    <location>
        <begin position="201"/>
        <end position="220"/>
    </location>
</feature>
<keyword evidence="1" id="KW-1133">Transmembrane helix</keyword>
<feature type="transmembrane region" description="Helical" evidence="1">
    <location>
        <begin position="136"/>
        <end position="154"/>
    </location>
</feature>
<dbReference type="EMBL" id="CP098400">
    <property type="protein sequence ID" value="URW78766.1"/>
    <property type="molecule type" value="Genomic_DNA"/>
</dbReference>
<reference evidence="3" key="1">
    <citation type="submission" date="2022-05" db="EMBL/GenBank/DDBJ databases">
        <authorList>
            <person name="Sun X."/>
        </authorList>
    </citation>
    <scope>NUCLEOTIDE SEQUENCE</scope>
    <source>
        <strain evidence="3">Ai-910</strain>
    </source>
</reference>
<dbReference type="InterPro" id="IPR000326">
    <property type="entry name" value="PAP2/HPO"/>
</dbReference>
<dbReference type="Proteomes" id="UP001056426">
    <property type="component" value="Chromosome"/>
</dbReference>
<accession>A0A9J6ZML1</accession>
<feature type="transmembrane region" description="Helical" evidence="1">
    <location>
        <begin position="160"/>
        <end position="181"/>
    </location>
</feature>
<feature type="transmembrane region" description="Helical" evidence="1">
    <location>
        <begin position="108"/>
        <end position="129"/>
    </location>
</feature>
<evidence type="ECO:0000313" key="3">
    <source>
        <dbReference type="EMBL" id="URW78766.1"/>
    </source>
</evidence>
<dbReference type="KEGG" id="alkq:M9189_07805"/>
<feature type="transmembrane region" description="Helical" evidence="1">
    <location>
        <begin position="56"/>
        <end position="78"/>
    </location>
</feature>
<dbReference type="SMART" id="SM00014">
    <property type="entry name" value="acidPPc"/>
    <property type="match status" value="1"/>
</dbReference>
<dbReference type="AlphaFoldDB" id="A0A9J6ZML1"/>
<protein>
    <submittedName>
        <fullName evidence="3">Phosphatase PAP2 family protein</fullName>
    </submittedName>
</protein>
<sequence length="221" mass="24963">MLEKLMQLDTELLLYINGINSPFGDNFFSMYTDILIWVPLYALILYTIFKKHGMRGFWILLALVLVVTLCDQISSSLIKPTVARLRPTREPSLEGLIHIVNGYRGGRYGFISSHAANSFGLAAFSALLFRRPAYTIFIFLWAIINSYSRMYLGVHYPGDILGGTILGLLAGWSVYLLYAKVIRTRHRDMIEGPRSVYDTRLIIYSGVLMVITIALASKALI</sequence>
<dbReference type="Gene3D" id="1.20.144.10">
    <property type="entry name" value="Phosphatidic acid phosphatase type 2/haloperoxidase"/>
    <property type="match status" value="2"/>
</dbReference>
<evidence type="ECO:0000259" key="2">
    <source>
        <dbReference type="SMART" id="SM00014"/>
    </source>
</evidence>
<organism evidence="3 4">
    <name type="scientific">Xiashengella succiniciproducens</name>
    <dbReference type="NCBI Taxonomy" id="2949635"/>
    <lineage>
        <taxon>Bacteria</taxon>
        <taxon>Pseudomonadati</taxon>
        <taxon>Bacteroidota</taxon>
        <taxon>Bacteroidia</taxon>
        <taxon>Marinilabiliales</taxon>
        <taxon>Marinilabiliaceae</taxon>
        <taxon>Xiashengella</taxon>
    </lineage>
</organism>
<evidence type="ECO:0000313" key="4">
    <source>
        <dbReference type="Proteomes" id="UP001056426"/>
    </source>
</evidence>